<feature type="transmembrane region" description="Helical" evidence="1">
    <location>
        <begin position="24"/>
        <end position="45"/>
    </location>
</feature>
<protein>
    <submittedName>
        <fullName evidence="2">Uncharacterized protein</fullName>
    </submittedName>
</protein>
<dbReference type="Proteomes" id="UP001589568">
    <property type="component" value="Unassembled WGS sequence"/>
</dbReference>
<evidence type="ECO:0000313" key="2">
    <source>
        <dbReference type="EMBL" id="MFB9468820.1"/>
    </source>
</evidence>
<keyword evidence="1" id="KW-0472">Membrane</keyword>
<dbReference type="RefSeq" id="WP_379482652.1">
    <property type="nucleotide sequence ID" value="NZ_JBHMCF010000003.1"/>
</dbReference>
<evidence type="ECO:0000256" key="1">
    <source>
        <dbReference type="SAM" id="Phobius"/>
    </source>
</evidence>
<feature type="transmembrane region" description="Helical" evidence="1">
    <location>
        <begin position="51"/>
        <end position="70"/>
    </location>
</feature>
<keyword evidence="3" id="KW-1185">Reference proteome</keyword>
<evidence type="ECO:0000313" key="3">
    <source>
        <dbReference type="Proteomes" id="UP001589568"/>
    </source>
</evidence>
<comment type="caution">
    <text evidence="2">The sequence shown here is derived from an EMBL/GenBank/DDBJ whole genome shotgun (WGS) entry which is preliminary data.</text>
</comment>
<accession>A0ABV5NEX0</accession>
<sequence length="72" mass="7047">MSSEPPSAVKGDGAAKPLVDLRSAVVMLFAALIGLAAGVLAFLAAAPPPQAVLVGGGAFGGAVLFFNRVIGR</sequence>
<organism evidence="2 3">
    <name type="scientific">Nonomuraea salmonea</name>
    <dbReference type="NCBI Taxonomy" id="46181"/>
    <lineage>
        <taxon>Bacteria</taxon>
        <taxon>Bacillati</taxon>
        <taxon>Actinomycetota</taxon>
        <taxon>Actinomycetes</taxon>
        <taxon>Streptosporangiales</taxon>
        <taxon>Streptosporangiaceae</taxon>
        <taxon>Nonomuraea</taxon>
    </lineage>
</organism>
<reference evidence="2 3" key="1">
    <citation type="submission" date="2024-09" db="EMBL/GenBank/DDBJ databases">
        <authorList>
            <person name="Sun Q."/>
            <person name="Mori K."/>
        </authorList>
    </citation>
    <scope>NUCLEOTIDE SEQUENCE [LARGE SCALE GENOMIC DNA]</scope>
    <source>
        <strain evidence="2 3">JCM 3324</strain>
    </source>
</reference>
<name>A0ABV5NEX0_9ACTN</name>
<gene>
    <name evidence="2" type="ORF">ACFFR3_04840</name>
</gene>
<proteinExistence type="predicted"/>
<keyword evidence="1" id="KW-0812">Transmembrane</keyword>
<keyword evidence="1" id="KW-1133">Transmembrane helix</keyword>
<dbReference type="EMBL" id="JBHMCF010000003">
    <property type="protein sequence ID" value="MFB9468820.1"/>
    <property type="molecule type" value="Genomic_DNA"/>
</dbReference>